<accession>A0A081BWT0</accession>
<dbReference type="STRING" id="1499967.U27_03749"/>
<keyword evidence="1" id="KW-0597">Phosphoprotein</keyword>
<dbReference type="SMART" id="SM00448">
    <property type="entry name" value="REC"/>
    <property type="match status" value="1"/>
</dbReference>
<dbReference type="Pfam" id="PF00072">
    <property type="entry name" value="Response_reg"/>
    <property type="match status" value="1"/>
</dbReference>
<dbReference type="Gene3D" id="3.40.190.10">
    <property type="entry name" value="Periplasmic binding protein-like II"/>
    <property type="match status" value="2"/>
</dbReference>
<dbReference type="eggNOG" id="COG2201">
    <property type="taxonomic scope" value="Bacteria"/>
</dbReference>
<protein>
    <submittedName>
        <fullName evidence="3">Nitrate/sulfonate/bicarbonate ABC transporter substrate-binding protein</fullName>
    </submittedName>
</protein>
<dbReference type="eggNOG" id="COG0715">
    <property type="taxonomic scope" value="Bacteria"/>
</dbReference>
<evidence type="ECO:0000256" key="1">
    <source>
        <dbReference type="PROSITE-ProRule" id="PRU00169"/>
    </source>
</evidence>
<dbReference type="InterPro" id="IPR011006">
    <property type="entry name" value="CheY-like_superfamily"/>
</dbReference>
<dbReference type="InterPro" id="IPR015168">
    <property type="entry name" value="SsuA/THI5"/>
</dbReference>
<dbReference type="InterPro" id="IPR052048">
    <property type="entry name" value="ST_Response_Regulator"/>
</dbReference>
<dbReference type="PROSITE" id="PS50110">
    <property type="entry name" value="RESPONSE_REGULATORY"/>
    <property type="match status" value="1"/>
</dbReference>
<dbReference type="Pfam" id="PF09084">
    <property type="entry name" value="NMT1"/>
    <property type="match status" value="1"/>
</dbReference>
<dbReference type="SUPFAM" id="SSF52172">
    <property type="entry name" value="CheY-like"/>
    <property type="match status" value="1"/>
</dbReference>
<reference evidence="3" key="1">
    <citation type="journal article" date="2015" name="PeerJ">
        <title>First genomic representation of candidate bacterial phylum KSB3 points to enhanced environmental sensing as a trigger of wastewater bulking.</title>
        <authorList>
            <person name="Sekiguchi Y."/>
            <person name="Ohashi A."/>
            <person name="Parks D.H."/>
            <person name="Yamauchi T."/>
            <person name="Tyson G.W."/>
            <person name="Hugenholtz P."/>
        </authorList>
    </citation>
    <scope>NUCLEOTIDE SEQUENCE [LARGE SCALE GENOMIC DNA]</scope>
</reference>
<evidence type="ECO:0000313" key="4">
    <source>
        <dbReference type="Proteomes" id="UP000030661"/>
    </source>
</evidence>
<dbReference type="HOGENOM" id="CLU_536048_0_0_0"/>
<dbReference type="SUPFAM" id="SSF53850">
    <property type="entry name" value="Periplasmic binding protein-like II"/>
    <property type="match status" value="1"/>
</dbReference>
<feature type="modified residue" description="4-aspartylphosphate" evidence="1">
    <location>
        <position position="393"/>
    </location>
</feature>
<keyword evidence="4" id="KW-1185">Reference proteome</keyword>
<dbReference type="GO" id="GO:0000160">
    <property type="term" value="P:phosphorelay signal transduction system"/>
    <property type="evidence" value="ECO:0007669"/>
    <property type="project" value="InterPro"/>
</dbReference>
<dbReference type="EMBL" id="DF820465">
    <property type="protein sequence ID" value="GAK56785.1"/>
    <property type="molecule type" value="Genomic_DNA"/>
</dbReference>
<feature type="domain" description="Response regulatory" evidence="2">
    <location>
        <begin position="343"/>
        <end position="458"/>
    </location>
</feature>
<dbReference type="Proteomes" id="UP000030661">
    <property type="component" value="Unassembled WGS sequence"/>
</dbReference>
<evidence type="ECO:0000259" key="2">
    <source>
        <dbReference type="PROSITE" id="PS50110"/>
    </source>
</evidence>
<organism evidence="3">
    <name type="scientific">Vecturithrix granuli</name>
    <dbReference type="NCBI Taxonomy" id="1499967"/>
    <lineage>
        <taxon>Bacteria</taxon>
        <taxon>Candidatus Moduliflexota</taxon>
        <taxon>Candidatus Vecturitrichia</taxon>
        <taxon>Candidatus Vecturitrichales</taxon>
        <taxon>Candidatus Vecturitrichaceae</taxon>
        <taxon>Candidatus Vecturithrix</taxon>
    </lineage>
</organism>
<evidence type="ECO:0000313" key="3">
    <source>
        <dbReference type="EMBL" id="GAK56785.1"/>
    </source>
</evidence>
<dbReference type="InterPro" id="IPR001789">
    <property type="entry name" value="Sig_transdc_resp-reg_receiver"/>
</dbReference>
<dbReference type="PANTHER" id="PTHR43228">
    <property type="entry name" value="TWO-COMPONENT RESPONSE REGULATOR"/>
    <property type="match status" value="1"/>
</dbReference>
<dbReference type="Gene3D" id="3.40.50.2300">
    <property type="match status" value="1"/>
</dbReference>
<name>A0A081BWT0_VECG1</name>
<dbReference type="PANTHER" id="PTHR43228:SF1">
    <property type="entry name" value="TWO-COMPONENT RESPONSE REGULATOR ARR22"/>
    <property type="match status" value="1"/>
</dbReference>
<dbReference type="AlphaFoldDB" id="A0A081BWT0"/>
<gene>
    <name evidence="3" type="ORF">U27_03749</name>
</gene>
<sequence length="464" mass="52256">MSKKLEIWGVNDPNISAQLALAIKLDLFAKEAGLDVVCRFAESGTTMPQDVLHAEQKPFAFTQTPITSILLHDKGVSTKILAPLADIAGTQQVVIHRASGIHTPQDLEGKRIGIAKGAAVFIALTNMAKDCHVDLDQVYFINLLPSDQLAAFREKKLDAIACWEPWTTEAQHYGGEFFFSGTRSEIPHIEGNVNWLINQSCLIAPDETIDREPEKLIMILKVLQKATLMLELYFEEAAALLSEFFQRSPEDMQSIMRKNTYSMIMDSLFRIGVLSFRDFLYENGRVALKFSENQLYRTDLLREVDPALVLLEKGTKKDVGFFEKEGIYYKDNVSFEGDLSRLRFLMADDSVVVRNFLNRTLEILQAESLGEATTGQEAIDMFARLRPNFMTMDLSMPGLSGVDAIQQIRQMDPHVNIIVISGIDVQEVREEVFKLGVKIFIKKPFVPEKAASVIRNILEKSITN</sequence>
<proteinExistence type="predicted"/>